<sequence>MSIVCEEVFDEQSHPSIEEIKDYAIKIGIDPSEEPQLLPIAAEGLMKALPAAWKPWFVFLILTLQFALNYRLDIYIYFFMPLCVYSFLFLYVYSFSKNA</sequence>
<dbReference type="PANTHER" id="PTHR21715:SF0">
    <property type="entry name" value="RH04127P"/>
    <property type="match status" value="1"/>
</dbReference>
<feature type="transmembrane region" description="Helical" evidence="1">
    <location>
        <begin position="74"/>
        <end position="93"/>
    </location>
</feature>
<gene>
    <name evidence="2" type="ORF">HHI36_010082</name>
</gene>
<evidence type="ECO:0000313" key="3">
    <source>
        <dbReference type="Proteomes" id="UP001516400"/>
    </source>
</evidence>
<dbReference type="PANTHER" id="PTHR21715">
    <property type="entry name" value="RH04127P"/>
    <property type="match status" value="1"/>
</dbReference>
<comment type="caution">
    <text evidence="2">The sequence shown here is derived from an EMBL/GenBank/DDBJ whole genome shotgun (WGS) entry which is preliminary data.</text>
</comment>
<organism evidence="2 3">
    <name type="scientific">Cryptolaemus montrouzieri</name>
    <dbReference type="NCBI Taxonomy" id="559131"/>
    <lineage>
        <taxon>Eukaryota</taxon>
        <taxon>Metazoa</taxon>
        <taxon>Ecdysozoa</taxon>
        <taxon>Arthropoda</taxon>
        <taxon>Hexapoda</taxon>
        <taxon>Insecta</taxon>
        <taxon>Pterygota</taxon>
        <taxon>Neoptera</taxon>
        <taxon>Endopterygota</taxon>
        <taxon>Coleoptera</taxon>
        <taxon>Polyphaga</taxon>
        <taxon>Cucujiformia</taxon>
        <taxon>Coccinelloidea</taxon>
        <taxon>Coccinellidae</taxon>
        <taxon>Scymninae</taxon>
        <taxon>Scymnini</taxon>
        <taxon>Cryptolaemus</taxon>
    </lineage>
</organism>
<keyword evidence="1" id="KW-1133">Transmembrane helix</keyword>
<dbReference type="Gene3D" id="3.30.1470.10">
    <property type="entry name" value="Photosystem I PsaD, reaction center subunit II"/>
    <property type="match status" value="1"/>
</dbReference>
<evidence type="ECO:0000256" key="1">
    <source>
        <dbReference type="SAM" id="Phobius"/>
    </source>
</evidence>
<keyword evidence="1" id="KW-0812">Transmembrane</keyword>
<dbReference type="EMBL" id="JABFTP020000001">
    <property type="protein sequence ID" value="KAL3265891.1"/>
    <property type="molecule type" value="Genomic_DNA"/>
</dbReference>
<dbReference type="Proteomes" id="UP001516400">
    <property type="component" value="Unassembled WGS sequence"/>
</dbReference>
<proteinExistence type="predicted"/>
<evidence type="ECO:0000313" key="2">
    <source>
        <dbReference type="EMBL" id="KAL3265891.1"/>
    </source>
</evidence>
<accession>A0ABD2MHM4</accession>
<protein>
    <submittedName>
        <fullName evidence="2">Uncharacterized protein</fullName>
    </submittedName>
</protein>
<keyword evidence="3" id="KW-1185">Reference proteome</keyword>
<reference evidence="2 3" key="1">
    <citation type="journal article" date="2021" name="BMC Biol.">
        <title>Horizontally acquired antibacterial genes associated with adaptive radiation of ladybird beetles.</title>
        <authorList>
            <person name="Li H.S."/>
            <person name="Tang X.F."/>
            <person name="Huang Y.H."/>
            <person name="Xu Z.Y."/>
            <person name="Chen M.L."/>
            <person name="Du X.Y."/>
            <person name="Qiu B.Y."/>
            <person name="Chen P.T."/>
            <person name="Zhang W."/>
            <person name="Slipinski A."/>
            <person name="Escalona H.E."/>
            <person name="Waterhouse R.M."/>
            <person name="Zwick A."/>
            <person name="Pang H."/>
        </authorList>
    </citation>
    <scope>NUCLEOTIDE SEQUENCE [LARGE SCALE GENOMIC DNA]</scope>
    <source>
        <strain evidence="2">SYSU2018</strain>
    </source>
</reference>
<dbReference type="InterPro" id="IPR053233">
    <property type="entry name" value="ABRA-related"/>
</dbReference>
<dbReference type="AlphaFoldDB" id="A0ABD2MHM4"/>
<keyword evidence="1" id="KW-0472">Membrane</keyword>
<name>A0ABD2MHM4_9CUCU</name>